<dbReference type="Proteomes" id="UP000596902">
    <property type="component" value="Unassembled WGS sequence"/>
</dbReference>
<feature type="region of interest" description="Disordered" evidence="1">
    <location>
        <begin position="1"/>
        <end position="21"/>
    </location>
</feature>
<dbReference type="AlphaFoldDB" id="A0A8H7B5D8"/>
<comment type="caution">
    <text evidence="2">The sequence shown here is derived from an EMBL/GenBank/DDBJ whole genome shotgun (WGS) entry which is preliminary data.</text>
</comment>
<reference evidence="2" key="1">
    <citation type="submission" date="2020-01" db="EMBL/GenBank/DDBJ databases">
        <authorList>
            <person name="Feng Z.H.Z."/>
        </authorList>
    </citation>
    <scope>NUCLEOTIDE SEQUENCE</scope>
    <source>
        <strain evidence="2">CBS107.38</strain>
    </source>
</reference>
<accession>A0A8H7B5D8</accession>
<protein>
    <submittedName>
        <fullName evidence="2">Uncharacterized protein</fullName>
    </submittedName>
</protein>
<dbReference type="EMBL" id="JAAABM010000006">
    <property type="protein sequence ID" value="KAF7676691.1"/>
    <property type="molecule type" value="Genomic_DNA"/>
</dbReference>
<evidence type="ECO:0000313" key="3">
    <source>
        <dbReference type="Proteomes" id="UP000596902"/>
    </source>
</evidence>
<dbReference type="RefSeq" id="XP_038786900.1">
    <property type="nucleotide sequence ID" value="XM_038929950.1"/>
</dbReference>
<reference evidence="2" key="2">
    <citation type="submission" date="2020-08" db="EMBL/GenBank/DDBJ databases">
        <title>Draft Genome Sequence of Cumin Blight Pathogen Alternaria burnsii.</title>
        <authorList>
            <person name="Feng Z."/>
        </authorList>
    </citation>
    <scope>NUCLEOTIDE SEQUENCE</scope>
    <source>
        <strain evidence="2">CBS107.38</strain>
    </source>
</reference>
<organism evidence="2 3">
    <name type="scientific">Alternaria burnsii</name>
    <dbReference type="NCBI Taxonomy" id="1187904"/>
    <lineage>
        <taxon>Eukaryota</taxon>
        <taxon>Fungi</taxon>
        <taxon>Dikarya</taxon>
        <taxon>Ascomycota</taxon>
        <taxon>Pezizomycotina</taxon>
        <taxon>Dothideomycetes</taxon>
        <taxon>Pleosporomycetidae</taxon>
        <taxon>Pleosporales</taxon>
        <taxon>Pleosporineae</taxon>
        <taxon>Pleosporaceae</taxon>
        <taxon>Alternaria</taxon>
        <taxon>Alternaria sect. Alternaria</taxon>
    </lineage>
</organism>
<gene>
    <name evidence="2" type="ORF">GT037_004903</name>
</gene>
<evidence type="ECO:0000256" key="1">
    <source>
        <dbReference type="SAM" id="MobiDB-lite"/>
    </source>
</evidence>
<proteinExistence type="predicted"/>
<dbReference type="GeneID" id="62203128"/>
<evidence type="ECO:0000313" key="2">
    <source>
        <dbReference type="EMBL" id="KAF7676691.1"/>
    </source>
</evidence>
<name>A0A8H7B5D8_9PLEO</name>
<feature type="compositionally biased region" description="Acidic residues" evidence="1">
    <location>
        <begin position="41"/>
        <end position="53"/>
    </location>
</feature>
<keyword evidence="3" id="KW-1185">Reference proteome</keyword>
<sequence length="71" mass="7991">MPSTFLNSRSRTRGPSDHGMLQYNLPFAIDTRAKGDKLRIDDDDDDADSEEYISQEQSGKGEITKTIVNEL</sequence>
<feature type="region of interest" description="Disordered" evidence="1">
    <location>
        <begin position="38"/>
        <end position="71"/>
    </location>
</feature>